<evidence type="ECO:0000256" key="1">
    <source>
        <dbReference type="ARBA" id="ARBA00023015"/>
    </source>
</evidence>
<dbReference type="PANTHER" id="PTHR46796">
    <property type="entry name" value="HTH-TYPE TRANSCRIPTIONAL ACTIVATOR RHAS-RELATED"/>
    <property type="match status" value="1"/>
</dbReference>
<dbReference type="InterPro" id="IPR050204">
    <property type="entry name" value="AraC_XylS_family_regulators"/>
</dbReference>
<accession>A0A4U0RYM6</accession>
<gene>
    <name evidence="5" type="ORF">FCI23_41695</name>
</gene>
<evidence type="ECO:0000256" key="3">
    <source>
        <dbReference type="ARBA" id="ARBA00023163"/>
    </source>
</evidence>
<dbReference type="OrthoDB" id="9799345at2"/>
<dbReference type="Proteomes" id="UP000305778">
    <property type="component" value="Unassembled WGS sequence"/>
</dbReference>
<dbReference type="InterPro" id="IPR009057">
    <property type="entry name" value="Homeodomain-like_sf"/>
</dbReference>
<comment type="caution">
    <text evidence="5">The sequence shown here is derived from an EMBL/GenBank/DDBJ whole genome shotgun (WGS) entry which is preliminary data.</text>
</comment>
<dbReference type="Gene3D" id="1.10.10.60">
    <property type="entry name" value="Homeodomain-like"/>
    <property type="match status" value="1"/>
</dbReference>
<reference evidence="5 6" key="1">
    <citation type="submission" date="2019-04" db="EMBL/GenBank/DDBJ databases">
        <title>Streptomyces oryziradicis sp. nov., a novel actinomycete isolated from rhizosphere soil of rice (Oryza sativa L.).</title>
        <authorList>
            <person name="Li C."/>
        </authorList>
    </citation>
    <scope>NUCLEOTIDE SEQUENCE [LARGE SCALE GENOMIC DNA]</scope>
    <source>
        <strain evidence="5 6">NEAU-C40</strain>
    </source>
</reference>
<name>A0A4U0RYM6_9ACTN</name>
<keyword evidence="2" id="KW-0238">DNA-binding</keyword>
<dbReference type="AlphaFoldDB" id="A0A4U0RYM6"/>
<evidence type="ECO:0000313" key="6">
    <source>
        <dbReference type="Proteomes" id="UP000305778"/>
    </source>
</evidence>
<keyword evidence="1" id="KW-0805">Transcription regulation</keyword>
<proteinExistence type="predicted"/>
<dbReference type="RefSeq" id="WP_136729300.1">
    <property type="nucleotide sequence ID" value="NZ_SUMC01000079.1"/>
</dbReference>
<dbReference type="EMBL" id="SUMC01000079">
    <property type="protein sequence ID" value="TKA00828.1"/>
    <property type="molecule type" value="Genomic_DNA"/>
</dbReference>
<dbReference type="SMART" id="SM00342">
    <property type="entry name" value="HTH_ARAC"/>
    <property type="match status" value="1"/>
</dbReference>
<dbReference type="PANTHER" id="PTHR46796:SF6">
    <property type="entry name" value="ARAC SUBFAMILY"/>
    <property type="match status" value="1"/>
</dbReference>
<dbReference type="InterPro" id="IPR018060">
    <property type="entry name" value="HTH_AraC"/>
</dbReference>
<protein>
    <submittedName>
        <fullName evidence="5">Helix-turn-helix domain-containing protein</fullName>
    </submittedName>
</protein>
<dbReference type="GO" id="GO:0003700">
    <property type="term" value="F:DNA-binding transcription factor activity"/>
    <property type="evidence" value="ECO:0007669"/>
    <property type="project" value="InterPro"/>
</dbReference>
<sequence>MPESELRMVTARVISPEGGVAAMLAPLLSTLADFAKDCPATVAERLAGNVTDFIATLVAELTHGGREVADEGRRAMVLRIRDYVNHNLGDPTLSPESIAAAHHISTRQLYKLFEGEGATISRWIQRRRLEECRRELARRSSSTQTVFAVARRWGFTDAAYASRAFRAAYGITPRDWRSSRDAAAPGSPDGCRAFARPTF</sequence>
<keyword evidence="6" id="KW-1185">Reference proteome</keyword>
<feature type="domain" description="HTH araC/xylS-type" evidence="4">
    <location>
        <begin position="78"/>
        <end position="179"/>
    </location>
</feature>
<dbReference type="Pfam" id="PF12833">
    <property type="entry name" value="HTH_18"/>
    <property type="match status" value="1"/>
</dbReference>
<evidence type="ECO:0000313" key="5">
    <source>
        <dbReference type="EMBL" id="TKA00828.1"/>
    </source>
</evidence>
<organism evidence="5 6">
    <name type="scientific">Actinacidiphila oryziradicis</name>
    <dbReference type="NCBI Taxonomy" id="2571141"/>
    <lineage>
        <taxon>Bacteria</taxon>
        <taxon>Bacillati</taxon>
        <taxon>Actinomycetota</taxon>
        <taxon>Actinomycetes</taxon>
        <taxon>Kitasatosporales</taxon>
        <taxon>Streptomycetaceae</taxon>
        <taxon>Actinacidiphila</taxon>
    </lineage>
</organism>
<keyword evidence="3" id="KW-0804">Transcription</keyword>
<evidence type="ECO:0000256" key="2">
    <source>
        <dbReference type="ARBA" id="ARBA00023125"/>
    </source>
</evidence>
<dbReference type="GO" id="GO:0043565">
    <property type="term" value="F:sequence-specific DNA binding"/>
    <property type="evidence" value="ECO:0007669"/>
    <property type="project" value="InterPro"/>
</dbReference>
<dbReference type="SUPFAM" id="SSF46689">
    <property type="entry name" value="Homeodomain-like"/>
    <property type="match status" value="1"/>
</dbReference>
<evidence type="ECO:0000259" key="4">
    <source>
        <dbReference type="PROSITE" id="PS01124"/>
    </source>
</evidence>
<dbReference type="PROSITE" id="PS01124">
    <property type="entry name" value="HTH_ARAC_FAMILY_2"/>
    <property type="match status" value="1"/>
</dbReference>